<dbReference type="EMBL" id="REGN01013165">
    <property type="protein sequence ID" value="RMZ94281.1"/>
    <property type="molecule type" value="Genomic_DNA"/>
</dbReference>
<evidence type="ECO:0000256" key="3">
    <source>
        <dbReference type="ARBA" id="ARBA00023015"/>
    </source>
</evidence>
<dbReference type="GO" id="GO:0003712">
    <property type="term" value="F:transcription coregulator activity"/>
    <property type="evidence" value="ECO:0007669"/>
    <property type="project" value="InterPro"/>
</dbReference>
<comment type="function">
    <text evidence="6">Component of the Mediator complex, a coactivator involved in the regulated transcription of nearly all RNA polymerase II-dependent genes. Mediator functions as a bridge to convey information from gene-specific regulatory proteins to the basal RNA polymerase II transcription machinery. Mediator is recruited to promoters by direct interactions with regulatory proteins and serves as a scaffold for the assembly of a functional preinitiation complex with RNA polymerase II and the general transcription factors.</text>
</comment>
<keyword evidence="9" id="KW-1185">Reference proteome</keyword>
<sequence>MAGLAAGNKLHINWSDSSFFPWLNEFTVIDYFCDVRNPFYNVECNNQYLKMQGGNPETLMSMKGYQYQLHSAQPPLYIIRKVERKSAQEVIPLSYYYILHGVVYQAPDFMSVLSSRLEMTSHYLQECLETSFGFYKFNPSKGYHWEFNQNEERKNKDVIQQQKWSMFQVSKTQPLIEEFVKKIMPLKPNEENVENMDQDNGGNQTDQASENTGEQPAEKKLKLNSR</sequence>
<comment type="subcellular location">
    <subcellularLocation>
        <location evidence="1 6">Nucleus</location>
    </subcellularLocation>
</comment>
<dbReference type="AlphaFoldDB" id="A0A3M7P588"/>
<evidence type="ECO:0000256" key="2">
    <source>
        <dbReference type="ARBA" id="ARBA00007526"/>
    </source>
</evidence>
<gene>
    <name evidence="6" type="primary">MED6</name>
    <name evidence="8" type="ORF">BpHYR1_046038</name>
</gene>
<keyword evidence="4 6" id="KW-0804">Transcription</keyword>
<evidence type="ECO:0000256" key="6">
    <source>
        <dbReference type="RuleBase" id="RU364143"/>
    </source>
</evidence>
<protein>
    <recommendedName>
        <fullName evidence="6">Mediator of RNA polymerase II transcription subunit 6</fullName>
    </recommendedName>
    <alternativeName>
        <fullName evidence="6">Mediator complex subunit 6</fullName>
    </alternativeName>
</protein>
<comment type="subunit">
    <text evidence="6">Component of the Mediator complex.</text>
</comment>
<comment type="similarity">
    <text evidence="2 6">Belongs to the Mediator complex subunit 6 family.</text>
</comment>
<evidence type="ECO:0000256" key="7">
    <source>
        <dbReference type="SAM" id="MobiDB-lite"/>
    </source>
</evidence>
<dbReference type="STRING" id="10195.A0A3M7P588"/>
<evidence type="ECO:0000313" key="8">
    <source>
        <dbReference type="EMBL" id="RMZ94281.1"/>
    </source>
</evidence>
<accession>A0A3M7P588</accession>
<keyword evidence="6" id="KW-0010">Activator</keyword>
<name>A0A3M7P588_BRAPC</name>
<feature type="compositionally biased region" description="Polar residues" evidence="7">
    <location>
        <begin position="198"/>
        <end position="214"/>
    </location>
</feature>
<evidence type="ECO:0000256" key="4">
    <source>
        <dbReference type="ARBA" id="ARBA00023163"/>
    </source>
</evidence>
<dbReference type="OrthoDB" id="344220at2759"/>
<dbReference type="Proteomes" id="UP000276133">
    <property type="component" value="Unassembled WGS sequence"/>
</dbReference>
<feature type="region of interest" description="Disordered" evidence="7">
    <location>
        <begin position="187"/>
        <end position="226"/>
    </location>
</feature>
<keyword evidence="5 6" id="KW-0539">Nucleus</keyword>
<dbReference type="PANTHER" id="PTHR13104">
    <property type="entry name" value="MED-6-RELATED"/>
    <property type="match status" value="1"/>
</dbReference>
<evidence type="ECO:0000313" key="9">
    <source>
        <dbReference type="Proteomes" id="UP000276133"/>
    </source>
</evidence>
<dbReference type="GO" id="GO:0006357">
    <property type="term" value="P:regulation of transcription by RNA polymerase II"/>
    <property type="evidence" value="ECO:0007669"/>
    <property type="project" value="InterPro"/>
</dbReference>
<comment type="caution">
    <text evidence="8">The sequence shown here is derived from an EMBL/GenBank/DDBJ whole genome shotgun (WGS) entry which is preliminary data.</text>
</comment>
<dbReference type="GO" id="GO:0016592">
    <property type="term" value="C:mediator complex"/>
    <property type="evidence" value="ECO:0007669"/>
    <property type="project" value="InterPro"/>
</dbReference>
<evidence type="ECO:0000256" key="1">
    <source>
        <dbReference type="ARBA" id="ARBA00004123"/>
    </source>
</evidence>
<dbReference type="Pfam" id="PF04934">
    <property type="entry name" value="Med6"/>
    <property type="match status" value="1"/>
</dbReference>
<organism evidence="8 9">
    <name type="scientific">Brachionus plicatilis</name>
    <name type="common">Marine rotifer</name>
    <name type="synonym">Brachionus muelleri</name>
    <dbReference type="NCBI Taxonomy" id="10195"/>
    <lineage>
        <taxon>Eukaryota</taxon>
        <taxon>Metazoa</taxon>
        <taxon>Spiralia</taxon>
        <taxon>Gnathifera</taxon>
        <taxon>Rotifera</taxon>
        <taxon>Eurotatoria</taxon>
        <taxon>Monogononta</taxon>
        <taxon>Pseudotrocha</taxon>
        <taxon>Ploima</taxon>
        <taxon>Brachionidae</taxon>
        <taxon>Brachionus</taxon>
    </lineage>
</organism>
<reference evidence="8 9" key="1">
    <citation type="journal article" date="2018" name="Sci. Rep.">
        <title>Genomic signatures of local adaptation to the degree of environmental predictability in rotifers.</title>
        <authorList>
            <person name="Franch-Gras L."/>
            <person name="Hahn C."/>
            <person name="Garcia-Roger E.M."/>
            <person name="Carmona M.J."/>
            <person name="Serra M."/>
            <person name="Gomez A."/>
        </authorList>
    </citation>
    <scope>NUCLEOTIDE SEQUENCE [LARGE SCALE GENOMIC DNA]</scope>
    <source>
        <strain evidence="8">HYR1</strain>
    </source>
</reference>
<proteinExistence type="inferred from homology"/>
<dbReference type="Gene3D" id="3.10.450.580">
    <property type="entry name" value="Mediator complex, subunit Med6"/>
    <property type="match status" value="1"/>
</dbReference>
<evidence type="ECO:0000256" key="5">
    <source>
        <dbReference type="ARBA" id="ARBA00023242"/>
    </source>
</evidence>
<dbReference type="InterPro" id="IPR038566">
    <property type="entry name" value="Mediator_Med6_sf"/>
</dbReference>
<keyword evidence="3 6" id="KW-0805">Transcription regulation</keyword>
<feature type="compositionally biased region" description="Basic and acidic residues" evidence="7">
    <location>
        <begin position="216"/>
        <end position="226"/>
    </location>
</feature>
<dbReference type="InterPro" id="IPR007018">
    <property type="entry name" value="Mediator_Med6"/>
</dbReference>